<gene>
    <name evidence="2" type="ORF">I206_02625</name>
    <name evidence="3" type="ORF">I206_105085</name>
</gene>
<evidence type="ECO:0000313" key="3">
    <source>
        <dbReference type="EMBL" id="WWC71132.1"/>
    </source>
</evidence>
<sequence>MSAPETLKYFLKAEKFAVIGRVMNDRSRWDNKILRWYQQRKFPVVAVRPDKPIEEIEGLKLLNQIDQIQNLNKTSISIIINPKLGLTILKILYPIPSIENEPRSIWFQPGADDELIWEYVKERNLKNKVIGKGSCIYRDGDNLLNQIKKEEEELKSKI</sequence>
<dbReference type="Pfam" id="PF13380">
    <property type="entry name" value="CoA_binding_2"/>
    <property type="match status" value="1"/>
</dbReference>
<keyword evidence="4" id="KW-1185">Reference proteome</keyword>
<reference evidence="3" key="2">
    <citation type="submission" date="2013-07" db="EMBL/GenBank/DDBJ databases">
        <authorList>
            <consortium name="The Broad Institute Genome Sequencing Platform"/>
            <person name="Cuomo C."/>
            <person name="Litvintseva A."/>
            <person name="Chen Y."/>
            <person name="Heitman J."/>
            <person name="Sun S."/>
            <person name="Springer D."/>
            <person name="Dromer F."/>
            <person name="Young S.K."/>
            <person name="Zeng Q."/>
            <person name="Gargeya S."/>
            <person name="Fitzgerald M."/>
            <person name="Abouelleil A."/>
            <person name="Alvarado L."/>
            <person name="Berlin A.M."/>
            <person name="Chapman S.B."/>
            <person name="Dewar J."/>
            <person name="Goldberg J."/>
            <person name="Griggs A."/>
            <person name="Gujja S."/>
            <person name="Hansen M."/>
            <person name="Howarth C."/>
            <person name="Imamovic A."/>
            <person name="Larimer J."/>
            <person name="McCowan C."/>
            <person name="Murphy C."/>
            <person name="Pearson M."/>
            <person name="Priest M."/>
            <person name="Roberts A."/>
            <person name="Saif S."/>
            <person name="Shea T."/>
            <person name="Sykes S."/>
            <person name="Wortman J."/>
            <person name="Nusbaum C."/>
            <person name="Birren B."/>
        </authorList>
    </citation>
    <scope>NUCLEOTIDE SEQUENCE</scope>
    <source>
        <strain evidence="3">CBS 10737</strain>
    </source>
</reference>
<dbReference type="PANTHER" id="PTHR33303">
    <property type="entry name" value="CYTOPLASMIC PROTEIN-RELATED"/>
    <property type="match status" value="1"/>
</dbReference>
<dbReference type="Proteomes" id="UP000094020">
    <property type="component" value="Chromosome 6"/>
</dbReference>
<evidence type="ECO:0000313" key="4">
    <source>
        <dbReference type="Proteomes" id="UP000094020"/>
    </source>
</evidence>
<proteinExistence type="predicted"/>
<reference evidence="2" key="3">
    <citation type="submission" date="2016-07" db="EMBL/GenBank/DDBJ databases">
        <title>Evolution of pathogenesis and genome organization in the Tremellales.</title>
        <authorList>
            <person name="Cuomo C."/>
            <person name="Litvintseva A."/>
            <person name="Heitman J."/>
            <person name="Chen Y."/>
            <person name="Sun S."/>
            <person name="Springer D."/>
            <person name="Dromer F."/>
            <person name="Young S."/>
            <person name="Zeng Q."/>
            <person name="Chapman S."/>
            <person name="Gujja S."/>
            <person name="Saif S."/>
            <person name="Birren B."/>
        </authorList>
    </citation>
    <scope>NUCLEOTIDE SEQUENCE</scope>
    <source>
        <strain evidence="2">CBS 10737</strain>
    </source>
</reference>
<dbReference type="PANTHER" id="PTHR33303:SF2">
    <property type="entry name" value="COA-BINDING DOMAIN-CONTAINING PROTEIN"/>
    <property type="match status" value="1"/>
</dbReference>
<dbReference type="Gene3D" id="3.40.50.720">
    <property type="entry name" value="NAD(P)-binding Rossmann-like Domain"/>
    <property type="match status" value="1"/>
</dbReference>
<evidence type="ECO:0000313" key="2">
    <source>
        <dbReference type="EMBL" id="OCF51909.1"/>
    </source>
</evidence>
<reference evidence="2" key="1">
    <citation type="submission" date="2013-07" db="EMBL/GenBank/DDBJ databases">
        <title>The Genome Sequence of Cryptococcus pinus CBS10737.</title>
        <authorList>
            <consortium name="The Broad Institute Genome Sequencing Platform"/>
            <person name="Cuomo C."/>
            <person name="Litvintseva A."/>
            <person name="Chen Y."/>
            <person name="Heitman J."/>
            <person name="Sun S."/>
            <person name="Springer D."/>
            <person name="Dromer F."/>
            <person name="Young S.K."/>
            <person name="Zeng Q."/>
            <person name="Gargeya S."/>
            <person name="Fitzgerald M."/>
            <person name="Abouelleil A."/>
            <person name="Alvarado L."/>
            <person name="Berlin A.M."/>
            <person name="Chapman S.B."/>
            <person name="Dewar J."/>
            <person name="Goldberg J."/>
            <person name="Griggs A."/>
            <person name="Gujja S."/>
            <person name="Hansen M."/>
            <person name="Howarth C."/>
            <person name="Imamovic A."/>
            <person name="Larimer J."/>
            <person name="McCowan C."/>
            <person name="Murphy C."/>
            <person name="Pearson M."/>
            <person name="Priest M."/>
            <person name="Roberts A."/>
            <person name="Saif S."/>
            <person name="Shea T."/>
            <person name="Sykes S."/>
            <person name="Wortman J."/>
            <person name="Nusbaum C."/>
            <person name="Birren B."/>
        </authorList>
    </citation>
    <scope>NUCLEOTIDE SEQUENCE [LARGE SCALE GENOMIC DNA]</scope>
    <source>
        <strain evidence="2">CBS 10737</strain>
    </source>
</reference>
<dbReference type="GeneID" id="30170994"/>
<dbReference type="OrthoDB" id="5138418at2759"/>
<name>A0A1B9I8Q4_9TREE</name>
<dbReference type="EMBL" id="KV700115">
    <property type="protein sequence ID" value="OCF51909.1"/>
    <property type="molecule type" value="Genomic_DNA"/>
</dbReference>
<reference evidence="3" key="4">
    <citation type="submission" date="2024-02" db="EMBL/GenBank/DDBJ databases">
        <title>Comparative genomics of Cryptococcus and Kwoniella reveals pathogenesis evolution and contrasting modes of karyotype evolution via chromosome fusion or intercentromeric recombination.</title>
        <authorList>
            <person name="Coelho M.A."/>
            <person name="David-Palma M."/>
            <person name="Shea T."/>
            <person name="Bowers K."/>
            <person name="McGinley-Smith S."/>
            <person name="Mohammad A.W."/>
            <person name="Gnirke A."/>
            <person name="Yurkov A.M."/>
            <person name="Nowrousian M."/>
            <person name="Sun S."/>
            <person name="Cuomo C.A."/>
            <person name="Heitman J."/>
        </authorList>
    </citation>
    <scope>NUCLEOTIDE SEQUENCE</scope>
    <source>
        <strain evidence="3">CBS 10737</strain>
    </source>
</reference>
<evidence type="ECO:0000259" key="1">
    <source>
        <dbReference type="Pfam" id="PF13380"/>
    </source>
</evidence>
<dbReference type="RefSeq" id="XP_019013128.1">
    <property type="nucleotide sequence ID" value="XM_019154388.1"/>
</dbReference>
<dbReference type="STRING" id="1296096.A0A1B9I8Q4"/>
<feature type="domain" description="CoA-binding" evidence="1">
    <location>
        <begin position="15"/>
        <end position="131"/>
    </location>
</feature>
<dbReference type="SUPFAM" id="SSF51735">
    <property type="entry name" value="NAD(P)-binding Rossmann-fold domains"/>
    <property type="match status" value="1"/>
</dbReference>
<dbReference type="KEGG" id="kpin:30170994"/>
<accession>A0A1B9I8Q4</accession>
<protein>
    <recommendedName>
        <fullName evidence="1">CoA-binding domain-containing protein</fullName>
    </recommendedName>
</protein>
<dbReference type="InterPro" id="IPR003781">
    <property type="entry name" value="CoA-bd"/>
</dbReference>
<dbReference type="InterPro" id="IPR036291">
    <property type="entry name" value="NAD(P)-bd_dom_sf"/>
</dbReference>
<dbReference type="EMBL" id="CP144524">
    <property type="protein sequence ID" value="WWC71132.1"/>
    <property type="molecule type" value="Genomic_DNA"/>
</dbReference>
<organism evidence="2">
    <name type="scientific">Kwoniella pini CBS 10737</name>
    <dbReference type="NCBI Taxonomy" id="1296096"/>
    <lineage>
        <taxon>Eukaryota</taxon>
        <taxon>Fungi</taxon>
        <taxon>Dikarya</taxon>
        <taxon>Basidiomycota</taxon>
        <taxon>Agaricomycotina</taxon>
        <taxon>Tremellomycetes</taxon>
        <taxon>Tremellales</taxon>
        <taxon>Cryptococcaceae</taxon>
        <taxon>Kwoniella</taxon>
    </lineage>
</organism>
<dbReference type="AlphaFoldDB" id="A0A1B9I8Q4"/>